<feature type="binding site" evidence="8">
    <location>
        <position position="57"/>
    </location>
    <ligand>
        <name>Mn(2+)</name>
        <dbReference type="ChEBI" id="CHEBI:29035"/>
        <label>1</label>
    </ligand>
</feature>
<feature type="binding site" evidence="8">
    <location>
        <position position="85"/>
    </location>
    <ligand>
        <name>Mn(2+)</name>
        <dbReference type="ChEBI" id="CHEBI:29035"/>
        <label>2</label>
    </ligand>
</feature>
<dbReference type="Proteomes" id="UP000178042">
    <property type="component" value="Unassembled WGS sequence"/>
</dbReference>
<dbReference type="GO" id="GO:0005829">
    <property type="term" value="C:cytosol"/>
    <property type="evidence" value="ECO:0007669"/>
    <property type="project" value="TreeGrafter"/>
</dbReference>
<dbReference type="GO" id="GO:0006094">
    <property type="term" value="P:gluconeogenesis"/>
    <property type="evidence" value="ECO:0007669"/>
    <property type="project" value="InterPro"/>
</dbReference>
<organism evidence="10 11">
    <name type="scientific">Candidatus Kaiserbacteria bacterium RIFCSPHIGHO2_02_FULL_49_16</name>
    <dbReference type="NCBI Taxonomy" id="1798490"/>
    <lineage>
        <taxon>Bacteria</taxon>
        <taxon>Candidatus Kaiseribacteriota</taxon>
    </lineage>
</organism>
<feature type="binding site" evidence="8">
    <location>
        <position position="33"/>
    </location>
    <ligand>
        <name>Mn(2+)</name>
        <dbReference type="ChEBI" id="CHEBI:29035"/>
        <label>1</label>
    </ligand>
</feature>
<feature type="binding site" evidence="9">
    <location>
        <position position="119"/>
    </location>
    <ligand>
        <name>substrate</name>
    </ligand>
</feature>
<dbReference type="PANTHER" id="PTHR30447">
    <property type="entry name" value="FRUCTOSE-1,6-BISPHOSPHATASE CLASS 2"/>
    <property type="match status" value="1"/>
</dbReference>
<accession>A0A1F6DHH7</accession>
<evidence type="ECO:0000256" key="6">
    <source>
        <dbReference type="ARBA" id="ARBA00023277"/>
    </source>
</evidence>
<dbReference type="PANTHER" id="PTHR30447:SF0">
    <property type="entry name" value="FRUCTOSE-1,6-BISPHOSPHATASE 1 CLASS 2-RELATED"/>
    <property type="match status" value="1"/>
</dbReference>
<dbReference type="GO" id="GO:0006071">
    <property type="term" value="P:glycerol metabolic process"/>
    <property type="evidence" value="ECO:0007669"/>
    <property type="project" value="InterPro"/>
</dbReference>
<feature type="binding site" evidence="9">
    <location>
        <begin position="164"/>
        <end position="166"/>
    </location>
    <ligand>
        <name>substrate</name>
    </ligand>
</feature>
<proteinExistence type="inferred from homology"/>
<dbReference type="EMBL" id="MFLD01000007">
    <property type="protein sequence ID" value="OGG60863.1"/>
    <property type="molecule type" value="Genomic_DNA"/>
</dbReference>
<feature type="binding site" evidence="9">
    <location>
        <position position="210"/>
    </location>
    <ligand>
        <name>substrate</name>
    </ligand>
</feature>
<dbReference type="SUPFAM" id="SSF56655">
    <property type="entry name" value="Carbohydrate phosphatase"/>
    <property type="match status" value="1"/>
</dbReference>
<dbReference type="NCBIfam" id="TIGR00330">
    <property type="entry name" value="glpX"/>
    <property type="match status" value="1"/>
</dbReference>
<dbReference type="InterPro" id="IPR004464">
    <property type="entry name" value="FBPase_class-2/SBPase"/>
</dbReference>
<feature type="binding site" evidence="8">
    <location>
        <position position="213"/>
    </location>
    <ligand>
        <name>Mn(2+)</name>
        <dbReference type="ChEBI" id="CHEBI:29035"/>
        <label>2</label>
    </ligand>
</feature>
<evidence type="ECO:0000256" key="3">
    <source>
        <dbReference type="ARBA" id="ARBA00022723"/>
    </source>
</evidence>
<evidence type="ECO:0000313" key="10">
    <source>
        <dbReference type="EMBL" id="OGG60863.1"/>
    </source>
</evidence>
<name>A0A1F6DHH7_9BACT</name>
<feature type="binding site" evidence="8">
    <location>
        <position position="88"/>
    </location>
    <ligand>
        <name>Mn(2+)</name>
        <dbReference type="ChEBI" id="CHEBI:29035"/>
        <label>2</label>
    </ligand>
</feature>
<comment type="cofactor">
    <cofactor evidence="8">
        <name>Mn(2+)</name>
        <dbReference type="ChEBI" id="CHEBI:29035"/>
    </cofactor>
</comment>
<feature type="binding site" evidence="9">
    <location>
        <begin position="88"/>
        <end position="90"/>
    </location>
    <ligand>
        <name>substrate</name>
    </ligand>
</feature>
<dbReference type="Gene3D" id="3.40.190.90">
    <property type="match status" value="1"/>
</dbReference>
<sequence length="311" mass="32843">MDRNLALEFVRVTEAAAIAAAEWIGKGDKNAADGAAVDAMRDRFNDINFTGRIVIGEGSKDEAPELYTGEKVGKGGKPEIDLAVDPLECTDSVAYGRYNAICVAASGPRGSLFSGPDTYIEKIAVGPLARKAIDLNASVALNLKKIATALGKKVGAITVVVLDRSRHIDLIAQIRKAGARVRLITDGDVAGGLAPCIPNSGIDVLMGIGGSTEAVLAAVAIKILGGEILCRFKPKDEHHAELVKKHGLTTKKIYSAGDLAKGKDLTFTATGVIDGPLLEGVRYADHAIITHSLVIRGQTETMRYVTTHHKK</sequence>
<comment type="similarity">
    <text evidence="2 7">Belongs to the FBPase class 2 family.</text>
</comment>
<dbReference type="GO" id="GO:0046872">
    <property type="term" value="F:metal ion binding"/>
    <property type="evidence" value="ECO:0007669"/>
    <property type="project" value="UniProtKB-KW"/>
</dbReference>
<keyword evidence="5 8" id="KW-0464">Manganese</keyword>
<reference evidence="10 11" key="1">
    <citation type="journal article" date="2016" name="Nat. Commun.">
        <title>Thousands of microbial genomes shed light on interconnected biogeochemical processes in an aquifer system.</title>
        <authorList>
            <person name="Anantharaman K."/>
            <person name="Brown C.T."/>
            <person name="Hug L.A."/>
            <person name="Sharon I."/>
            <person name="Castelle C.J."/>
            <person name="Probst A.J."/>
            <person name="Thomas B.C."/>
            <person name="Singh A."/>
            <person name="Wilkins M.J."/>
            <person name="Karaoz U."/>
            <person name="Brodie E.L."/>
            <person name="Williams K.H."/>
            <person name="Hubbard S.S."/>
            <person name="Banfield J.F."/>
        </authorList>
    </citation>
    <scope>NUCLEOTIDE SEQUENCE [LARGE SCALE GENOMIC DNA]</scope>
</reference>
<comment type="caution">
    <text evidence="10">The sequence shown here is derived from an EMBL/GenBank/DDBJ whole genome shotgun (WGS) entry which is preliminary data.</text>
</comment>
<protein>
    <recommendedName>
        <fullName evidence="7">Fructose-1,6-bisphosphatase</fullName>
    </recommendedName>
</protein>
<dbReference type="Pfam" id="PF03320">
    <property type="entry name" value="FBPase_glpX"/>
    <property type="match status" value="1"/>
</dbReference>
<evidence type="ECO:0000256" key="7">
    <source>
        <dbReference type="PIRNR" id="PIRNR004532"/>
    </source>
</evidence>
<dbReference type="Gene3D" id="3.30.540.10">
    <property type="entry name" value="Fructose-1,6-Bisphosphatase, subunit A, domain 1"/>
    <property type="match status" value="1"/>
</dbReference>
<evidence type="ECO:0000256" key="1">
    <source>
        <dbReference type="ARBA" id="ARBA00001273"/>
    </source>
</evidence>
<keyword evidence="6 7" id="KW-0119">Carbohydrate metabolism</keyword>
<evidence type="ECO:0000256" key="9">
    <source>
        <dbReference type="PIRSR" id="PIRSR004532-2"/>
    </source>
</evidence>
<keyword evidence="3 8" id="KW-0479">Metal-binding</keyword>
<evidence type="ECO:0000256" key="2">
    <source>
        <dbReference type="ARBA" id="ARBA00008989"/>
    </source>
</evidence>
<evidence type="ECO:0000256" key="4">
    <source>
        <dbReference type="ARBA" id="ARBA00022801"/>
    </source>
</evidence>
<gene>
    <name evidence="10" type="ORF">A3C86_00310</name>
</gene>
<evidence type="ECO:0000256" key="5">
    <source>
        <dbReference type="ARBA" id="ARBA00023211"/>
    </source>
</evidence>
<feature type="binding site" evidence="9">
    <location>
        <begin position="186"/>
        <end position="188"/>
    </location>
    <ligand>
        <name>substrate</name>
    </ligand>
</feature>
<evidence type="ECO:0000313" key="11">
    <source>
        <dbReference type="Proteomes" id="UP000178042"/>
    </source>
</evidence>
<dbReference type="GO" id="GO:0042132">
    <property type="term" value="F:fructose 1,6-bisphosphate 1-phosphatase activity"/>
    <property type="evidence" value="ECO:0007669"/>
    <property type="project" value="UniProtKB-EC"/>
</dbReference>
<dbReference type="CDD" id="cd01516">
    <property type="entry name" value="FBPase_glpX"/>
    <property type="match status" value="1"/>
</dbReference>
<dbReference type="PIRSF" id="PIRSF004532">
    <property type="entry name" value="GlpX"/>
    <property type="match status" value="1"/>
</dbReference>
<evidence type="ECO:0000256" key="8">
    <source>
        <dbReference type="PIRSR" id="PIRSR004532-1"/>
    </source>
</evidence>
<dbReference type="GO" id="GO:0030388">
    <property type="term" value="P:fructose 1,6-bisphosphate metabolic process"/>
    <property type="evidence" value="ECO:0007669"/>
    <property type="project" value="TreeGrafter"/>
</dbReference>
<comment type="catalytic activity">
    <reaction evidence="1">
        <text>beta-D-fructose 1,6-bisphosphate + H2O = beta-D-fructose 6-phosphate + phosphate</text>
        <dbReference type="Rhea" id="RHEA:11064"/>
        <dbReference type="ChEBI" id="CHEBI:15377"/>
        <dbReference type="ChEBI" id="CHEBI:32966"/>
        <dbReference type="ChEBI" id="CHEBI:43474"/>
        <dbReference type="ChEBI" id="CHEBI:57634"/>
        <dbReference type="EC" id="3.1.3.11"/>
    </reaction>
</comment>
<dbReference type="AlphaFoldDB" id="A0A1F6DHH7"/>
<keyword evidence="4" id="KW-0378">Hydrolase</keyword>